<evidence type="ECO:0000313" key="3">
    <source>
        <dbReference type="Proteomes" id="UP001601059"/>
    </source>
</evidence>
<proteinExistence type="predicted"/>
<dbReference type="Gene3D" id="1.20.1260.10">
    <property type="match status" value="2"/>
</dbReference>
<feature type="transmembrane region" description="Helical" evidence="1">
    <location>
        <begin position="94"/>
        <end position="117"/>
    </location>
</feature>
<protein>
    <submittedName>
        <fullName evidence="2">DUF3231 family protein</fullName>
    </submittedName>
</protein>
<name>A0ABW6KET5_9BACI</name>
<gene>
    <name evidence="2" type="ORF">ACFYKX_19410</name>
</gene>
<keyword evidence="1" id="KW-0812">Transmembrane</keyword>
<dbReference type="Pfam" id="PF11553">
    <property type="entry name" value="DUF3231"/>
    <property type="match status" value="2"/>
</dbReference>
<keyword evidence="1" id="KW-1133">Transmembrane helix</keyword>
<keyword evidence="1" id="KW-0472">Membrane</keyword>
<dbReference type="RefSeq" id="WP_389362734.1">
    <property type="nucleotide sequence ID" value="NZ_JBIACK010000011.1"/>
</dbReference>
<accession>A0ABW6KET5</accession>
<evidence type="ECO:0000256" key="1">
    <source>
        <dbReference type="SAM" id="Phobius"/>
    </source>
</evidence>
<reference evidence="2 3" key="1">
    <citation type="submission" date="2024-08" db="EMBL/GenBank/DDBJ databases">
        <title>Two novel Cytobacillus novel species.</title>
        <authorList>
            <person name="Liu G."/>
        </authorList>
    </citation>
    <scope>NUCLEOTIDE SEQUENCE [LARGE SCALE GENOMIC DNA]</scope>
    <source>
        <strain evidence="2 3">FJAT-54145</strain>
    </source>
</reference>
<evidence type="ECO:0000313" key="2">
    <source>
        <dbReference type="EMBL" id="MFE8702775.1"/>
    </source>
</evidence>
<organism evidence="2 3">
    <name type="scientific">Cytobacillus spartinae</name>
    <dbReference type="NCBI Taxonomy" id="3299023"/>
    <lineage>
        <taxon>Bacteria</taxon>
        <taxon>Bacillati</taxon>
        <taxon>Bacillota</taxon>
        <taxon>Bacilli</taxon>
        <taxon>Bacillales</taxon>
        <taxon>Bacillaceae</taxon>
        <taxon>Cytobacillus</taxon>
    </lineage>
</organism>
<dbReference type="Proteomes" id="UP001601059">
    <property type="component" value="Unassembled WGS sequence"/>
</dbReference>
<dbReference type="EMBL" id="JBIACK010000011">
    <property type="protein sequence ID" value="MFE8702775.1"/>
    <property type="molecule type" value="Genomic_DNA"/>
</dbReference>
<comment type="caution">
    <text evidence="2">The sequence shown here is derived from an EMBL/GenBank/DDBJ whole genome shotgun (WGS) entry which is preliminary data.</text>
</comment>
<dbReference type="InterPro" id="IPR021617">
    <property type="entry name" value="DUF3231"/>
</dbReference>
<sequence>METGHSIRLTSAEISQLWTQYQNDSMAACQLKYFIQKVEDLEVKQVLQFALRISEEHILKVTTLFNEEKFPIPIGFNNEDVNLNAPRLYSDTFALFYVLQLGGLSLSAYSLAVALASRSDIHKHFSKCLNEAIQLHKNALEASLQKGVYIRAPYISTPTEPEYVTQQNFLTGWLGERRPLTSIEITNLYANIQRNSLGSALLIGYSQVAKNPKIIKYFVRGKEIANKHVEVFGSLLREEDLPIPMTWDSDITDSTVAPFSEKLMMFQTAALIGLSIGFYGASMAASPRRDIGLQYSRVSGEIAKYAEDGANIMIDHGWLEKPPSASDRDKIAFKK</sequence>
<keyword evidence="3" id="KW-1185">Reference proteome</keyword>
<dbReference type="InterPro" id="IPR012347">
    <property type="entry name" value="Ferritin-like"/>
</dbReference>